<evidence type="ECO:0000313" key="7">
    <source>
        <dbReference type="Proteomes" id="UP000263232"/>
    </source>
</evidence>
<comment type="similarity">
    <text evidence="4">Belongs to the flavoredoxin family.</text>
</comment>
<reference evidence="6 7" key="1">
    <citation type="submission" date="2017-09" db="EMBL/GenBank/DDBJ databases">
        <title>Complete genome sequence of Oxytococcus suis strain ZY16052.</title>
        <authorList>
            <person name="Li F."/>
        </authorList>
    </citation>
    <scope>NUCLEOTIDE SEQUENCE [LARGE SCALE GENOMIC DNA]</scope>
    <source>
        <strain evidence="6 7">ZY16052</strain>
    </source>
</reference>
<dbReference type="Proteomes" id="UP000263232">
    <property type="component" value="Chromosome"/>
</dbReference>
<keyword evidence="2" id="KW-0285">Flavoprotein</keyword>
<gene>
    <name evidence="6" type="ORF">CL176_03870</name>
</gene>
<keyword evidence="7" id="KW-1185">Reference proteome</keyword>
<keyword evidence="3" id="KW-0288">FMN</keyword>
<dbReference type="PANTHER" id="PTHR33798">
    <property type="entry name" value="FLAVOPROTEIN OXYGENASE"/>
    <property type="match status" value="1"/>
</dbReference>
<dbReference type="GO" id="GO:0010181">
    <property type="term" value="F:FMN binding"/>
    <property type="evidence" value="ECO:0007669"/>
    <property type="project" value="InterPro"/>
</dbReference>
<proteinExistence type="inferred from homology"/>
<dbReference type="SMART" id="SM00903">
    <property type="entry name" value="Flavin_Reduct"/>
    <property type="match status" value="1"/>
</dbReference>
<evidence type="ECO:0000256" key="3">
    <source>
        <dbReference type="ARBA" id="ARBA00022643"/>
    </source>
</evidence>
<accession>A0A347WJI1</accession>
<evidence type="ECO:0000256" key="4">
    <source>
        <dbReference type="ARBA" id="ARBA00038054"/>
    </source>
</evidence>
<evidence type="ECO:0000313" key="6">
    <source>
        <dbReference type="EMBL" id="AXY25238.1"/>
    </source>
</evidence>
<dbReference type="InterPro" id="IPR002563">
    <property type="entry name" value="Flavin_Rdtase-like_dom"/>
</dbReference>
<dbReference type="PANTHER" id="PTHR33798:SF5">
    <property type="entry name" value="FLAVIN REDUCTASE LIKE DOMAIN-CONTAINING PROTEIN"/>
    <property type="match status" value="1"/>
</dbReference>
<protein>
    <recommendedName>
        <fullName evidence="5">Flavin reductase like domain-containing protein</fullName>
    </recommendedName>
</protein>
<organism evidence="6 7">
    <name type="scientific">Suicoccus acidiformans</name>
    <dbReference type="NCBI Taxonomy" id="2036206"/>
    <lineage>
        <taxon>Bacteria</taxon>
        <taxon>Bacillati</taxon>
        <taxon>Bacillota</taxon>
        <taxon>Bacilli</taxon>
        <taxon>Lactobacillales</taxon>
        <taxon>Aerococcaceae</taxon>
        <taxon>Suicoccus</taxon>
    </lineage>
</organism>
<dbReference type="InterPro" id="IPR012349">
    <property type="entry name" value="Split_barrel_FMN-bd"/>
</dbReference>
<dbReference type="OrthoDB" id="9794638at2"/>
<dbReference type="EMBL" id="CP023434">
    <property type="protein sequence ID" value="AXY25238.1"/>
    <property type="molecule type" value="Genomic_DNA"/>
</dbReference>
<dbReference type="RefSeq" id="WP_118990151.1">
    <property type="nucleotide sequence ID" value="NZ_CP023434.1"/>
</dbReference>
<dbReference type="GO" id="GO:0016646">
    <property type="term" value="F:oxidoreductase activity, acting on the CH-NH group of donors, NAD or NADP as acceptor"/>
    <property type="evidence" value="ECO:0007669"/>
    <property type="project" value="UniProtKB-ARBA"/>
</dbReference>
<dbReference type="Gene3D" id="2.30.110.10">
    <property type="entry name" value="Electron Transport, Fmn-binding Protein, Chain A"/>
    <property type="match status" value="1"/>
</dbReference>
<evidence type="ECO:0000259" key="5">
    <source>
        <dbReference type="SMART" id="SM00903"/>
    </source>
</evidence>
<feature type="domain" description="Flavin reductase like" evidence="5">
    <location>
        <begin position="19"/>
        <end position="176"/>
    </location>
</feature>
<sequence length="204" mass="22527">MISYNTSELSQKAMKKLLIGAINRPIALVGTQSTAGDFNLGPFSYFNIASFHPPVISLAIQRKEDGTHKDTARNLLEQGEASVHIVNEATVSDANQTAASLPYGESELSRTAFKPVTSQTIQVPYLKEAPIVYEARYLTHQTIHAAEQATADVFLLQIQRVHLSQEVYDEATGYVDYARLKPVTRLAGNDYATLGEIFQVERPD</sequence>
<name>A0A347WJI1_9LACT</name>
<comment type="cofactor">
    <cofactor evidence="1">
        <name>FMN</name>
        <dbReference type="ChEBI" id="CHEBI:58210"/>
    </cofactor>
</comment>
<dbReference type="AlphaFoldDB" id="A0A347WJI1"/>
<evidence type="ECO:0000256" key="2">
    <source>
        <dbReference type="ARBA" id="ARBA00022630"/>
    </source>
</evidence>
<dbReference type="Pfam" id="PF01613">
    <property type="entry name" value="Flavin_Reduct"/>
    <property type="match status" value="1"/>
</dbReference>
<dbReference type="KEGG" id="abae:CL176_03870"/>
<dbReference type="SUPFAM" id="SSF50475">
    <property type="entry name" value="FMN-binding split barrel"/>
    <property type="match status" value="1"/>
</dbReference>
<evidence type="ECO:0000256" key="1">
    <source>
        <dbReference type="ARBA" id="ARBA00001917"/>
    </source>
</evidence>